<evidence type="ECO:0000313" key="4">
    <source>
        <dbReference type="Proteomes" id="UP000321574"/>
    </source>
</evidence>
<dbReference type="InterPro" id="IPR007698">
    <property type="entry name" value="AlaDH/PNT_NAD(H)-bd"/>
</dbReference>
<evidence type="ECO:0000313" key="3">
    <source>
        <dbReference type="EMBL" id="TXL64974.1"/>
    </source>
</evidence>
<name>A0A5C8NUX6_9BACI</name>
<sequence length="295" mass="32124">MSNSFHVLLMGGDARYIEMVNTLSKKEIYTTLVGWEKITFPSKKVTKQTLNQIDFSTFDAIMLPVSGTNEHGEIELAPYTTEKLVLTKDMLQKTKESCVIYTGVSTPSLDKLTSSTNKKLVCLFQRDDLAILNSIPTAEGTLQIAMEQMDVTVHSSSVLVLGFGRVGLTVARVFRAVGGDVTVGIRSSTNAARVHEMGMNSLFTEELEQNVGAFQLIINTIPHLILDSPVISNMNEETVIIDLASKPGGTDFSYAKKKEITAIHALGIPGNVAPKTAGKVIADVFLDQLKLNDSK</sequence>
<dbReference type="Pfam" id="PF01262">
    <property type="entry name" value="AlaDh_PNT_C"/>
    <property type="match status" value="1"/>
</dbReference>
<dbReference type="Gene3D" id="3.40.50.720">
    <property type="entry name" value="NAD(P)-binding Rossmann-like Domain"/>
    <property type="match status" value="1"/>
</dbReference>
<evidence type="ECO:0000259" key="1">
    <source>
        <dbReference type="Pfam" id="PF01262"/>
    </source>
</evidence>
<feature type="domain" description="Dipicolinate synthase subunit A N-terminal" evidence="2">
    <location>
        <begin position="6"/>
        <end position="123"/>
    </location>
</feature>
<evidence type="ECO:0000259" key="2">
    <source>
        <dbReference type="Pfam" id="PF16924"/>
    </source>
</evidence>
<dbReference type="InterPro" id="IPR031629">
    <property type="entry name" value="DpaA_N"/>
</dbReference>
<organism evidence="3 4">
    <name type="scientific">Cerasibacillus terrae</name>
    <dbReference type="NCBI Taxonomy" id="2498845"/>
    <lineage>
        <taxon>Bacteria</taxon>
        <taxon>Bacillati</taxon>
        <taxon>Bacillota</taxon>
        <taxon>Bacilli</taxon>
        <taxon>Bacillales</taxon>
        <taxon>Bacillaceae</taxon>
        <taxon>Cerasibacillus</taxon>
    </lineage>
</organism>
<dbReference type="Pfam" id="PF16924">
    <property type="entry name" value="DpaA_N"/>
    <property type="match status" value="1"/>
</dbReference>
<reference evidence="3 4" key="1">
    <citation type="submission" date="2019-06" db="EMBL/GenBank/DDBJ databases">
        <title>Cerasibacillus sp. nov., isolated from maize field.</title>
        <authorList>
            <person name="Lin S.-Y."/>
            <person name="Tsai C.-F."/>
            <person name="Young C.-C."/>
        </authorList>
    </citation>
    <scope>NUCLEOTIDE SEQUENCE [LARGE SCALE GENOMIC DNA]</scope>
    <source>
        <strain evidence="3 4">CC-CFT480</strain>
    </source>
</reference>
<gene>
    <name evidence="3" type="primary">dpsA</name>
    <name evidence="3" type="ORF">FHP05_07450</name>
</gene>
<feature type="domain" description="Alanine dehydrogenase/pyridine nucleotide transhydrogenase NAD(H)-binding" evidence="1">
    <location>
        <begin position="152"/>
        <end position="250"/>
    </location>
</feature>
<dbReference type="EMBL" id="VDUW01000004">
    <property type="protein sequence ID" value="TXL64974.1"/>
    <property type="molecule type" value="Genomic_DNA"/>
</dbReference>
<dbReference type="SUPFAM" id="SSF51735">
    <property type="entry name" value="NAD(P)-binding Rossmann-fold domains"/>
    <property type="match status" value="1"/>
</dbReference>
<accession>A0A5C8NUX6</accession>
<comment type="caution">
    <text evidence="3">The sequence shown here is derived from an EMBL/GenBank/DDBJ whole genome shotgun (WGS) entry which is preliminary data.</text>
</comment>
<dbReference type="InterPro" id="IPR014215">
    <property type="entry name" value="Dipicolinic_acid_synth_A"/>
</dbReference>
<dbReference type="Proteomes" id="UP000321574">
    <property type="component" value="Unassembled WGS sequence"/>
</dbReference>
<dbReference type="RefSeq" id="WP_147666680.1">
    <property type="nucleotide sequence ID" value="NZ_VDUW01000004.1"/>
</dbReference>
<protein>
    <submittedName>
        <fullName evidence="3">Dipicolinate synthase subunit DpsA</fullName>
    </submittedName>
</protein>
<dbReference type="NCBIfam" id="TIGR02853">
    <property type="entry name" value="spore_dpaA"/>
    <property type="match status" value="1"/>
</dbReference>
<dbReference type="OrthoDB" id="8840764at2"/>
<dbReference type="AlphaFoldDB" id="A0A5C8NUX6"/>
<keyword evidence="4" id="KW-1185">Reference proteome</keyword>
<proteinExistence type="predicted"/>
<dbReference type="InterPro" id="IPR036291">
    <property type="entry name" value="NAD(P)-bd_dom_sf"/>
</dbReference>
<dbReference type="NCBIfam" id="NF006162">
    <property type="entry name" value="PRK08306.1"/>
    <property type="match status" value="1"/>
</dbReference>